<feature type="domain" description="Roc" evidence="11">
    <location>
        <begin position="1067"/>
        <end position="1261"/>
    </location>
</feature>
<feature type="domain" description="Protein kinase" evidence="8">
    <location>
        <begin position="1772"/>
        <end position="2081"/>
    </location>
</feature>
<dbReference type="SUPFAM" id="SSF50965">
    <property type="entry name" value="Galactose oxidase, central domain"/>
    <property type="match status" value="1"/>
</dbReference>
<feature type="domain" description="Rho-GAP" evidence="10">
    <location>
        <begin position="455"/>
        <end position="645"/>
    </location>
</feature>
<dbReference type="OMA" id="MELHNEP"/>
<feature type="region of interest" description="Disordered" evidence="7">
    <location>
        <begin position="277"/>
        <end position="303"/>
    </location>
</feature>
<dbReference type="SUPFAM" id="SSF56112">
    <property type="entry name" value="Protein kinase-like (PK-like)"/>
    <property type="match status" value="1"/>
</dbReference>
<dbReference type="PROSITE" id="PS51424">
    <property type="entry name" value="ROC"/>
    <property type="match status" value="1"/>
</dbReference>
<dbReference type="InterPro" id="IPR020859">
    <property type="entry name" value="ROC"/>
</dbReference>
<feature type="compositionally biased region" description="Basic and acidic residues" evidence="7">
    <location>
        <begin position="1720"/>
        <end position="1737"/>
    </location>
</feature>
<dbReference type="InterPro" id="IPR008936">
    <property type="entry name" value="Rho_GTPase_activation_prot"/>
</dbReference>
<dbReference type="SMART" id="SM00315">
    <property type="entry name" value="RGS"/>
    <property type="match status" value="1"/>
</dbReference>
<evidence type="ECO:0000256" key="3">
    <source>
        <dbReference type="ARBA" id="ARBA00022737"/>
    </source>
</evidence>
<sequence length="2368" mass="265170">MSSLLDDDDELIQEDSSSFITTSVATTATVPSTTTTTTLPVSENLSTSPTLTTESRIKSIDRLNSATVGGIVIGTSEKVSSSPLSSQIINILSDDNINKSPSLVPEVDDCIKTIISTTKQHKRIKSADDGGSNSSTPTSVSSNSNDTLNTTSPNLLVSGQKPPLNKLSSASSFSSSTISSSTSNISLSTTTSSTNTNTNTTLSNTSLPSIVTTSIKPSTTTTTTTTSSPPSIPTSTNNIGTSKSLPVSPINSSSPPQYDNSFKSEPFLNLQTISPNLSQQQPSHQSPYGGQYPHLTGNQVITNGSATMTSPLLIHAGSNLSNSSSFNRNRTNSNSVVPNTSLTSSIESSTSNNNNNNPKRKESLSKKNKSPTITSQQANNNLNVNNNNKEKSSGPIMQFLGKMSLSKERMSKLVSQAKEAYKGQPGSPLNNNIQTNGNNVNGLNGGAPFEGIFGIPLRVILRYQSESGNQIPSILNNLFSQLESSTSLSTSQIFMLPPQKSELDHLRQLYDNGADVNLKTGFYSPHLIAELLIEFFTLLPEPIIPVEFYETVLNYYQTETLLHLMIRRMQNPNRAILFRLIRYLKDVLVYANFNEVTLDLLVERFHRFILRPTIGTVSTMQLSDQHQQAIKDIVSMFIQQVDTLFQSSEERTNPDDSLILYIEEVQATTSQKLVASLGNLWLFHKQIVWRPKVNSTGEPDLVIPFNSILKVVLTTHNRKESLKSLPNFTIYCSSETKTVITFTFQSASTCKLTYAYTNSVTKSISNSNRIQSQKLDLYNLELENLPTEIKQLKHLQDLNLGKNKFKLIPGDLARLVSLRTISIEENNLSEISTEMADFIGSRLPHLENVSLSNNRLVVIPPLYTWMKLKTLNISNNYLTKLPIDIFQIPTLEVLRASNNQIDDNGIPKVITSTKLRSLDLRKNLLQTIPEGIINLVELQVLTLQENQIQELTPDIQKLTALTELNLNSNQISLLPSQLLLLTNLKKLYLDNNQIQTISSAIHRMQSLIELRFTNNNISRLPPGIVALKKLNSLELTGNKPLRDNIPEKYIAKGKEGIFAYFSEAMRTNVPCYRTRIIVLGEKASGKSNLIKCLKKMPKSSFTPQNTSPTNVLDIQDWQCSLIIDGLEGKKKKSVITVHLWEFEGMTNEISHVFFVGNIIYTVCFNVAQYSGSESSDQKLISYLYRISQKDRKATIILVGTHLDEITTSRKYADRMIDNLVNRLRSVFPNFQLSLFLVSSTKSDGDGIRKLRHELKSIISKMPILRQTYPASFMFLEDYLKEESNLMSPPLVNKKTLQQMARTMELHNEPHFSQLKSLFNSLGSIQCFEQFIRMEPCSPPMKTEMISLNPIWIARAIAALVCFDPYRDLPYLSAHGKSESDQELSSTIQGILPHRVLRYVWGTNSQYYVPEGFFSLFLSLLESNDLAINIYSLAEQHHHSHSISSTGSSISSSTSNDNMLSIINQRRRISSVGGMTNFNANQKVRNGRSSSFNARFGWALVSSLLPAYGKPLIPGQFELAGVWDQFPERSDIIQFTRRFKMDFIPNGLFGRLLSRLMQVTNLLKCWNNIALLVPDQQSNPYHSERILVLVDHDSNTIEVSTRLIKPSNLSCQIYNIFDSLISKWYKLTFKTMVLCSHCLNCKHSNPYYFKLEDCESNIFRGEKNVYCQWHTKAHQQADVISNGSNSSSTSTPKLSRKESIKEMSSSSAMGSSGSLSGSGEKSNRRDSKGPLPLDRKDSSSSIGSMSLSNSNNQLTITDLSQPVAIKSLLLDHYVLCEFIKEIDFKEIEVVHSLNSESLVSDNNGPTTQSMGMRGNQFVNIKIFNSPTSEHSGYSKIMSLFRHEVLSLYTFRHPNVLSIIGVTWQPVAIITENPTFGNKGSTMLSEYIQDRQKHPEIPWNIKLKIALDIAKAMERLQSHSPPFLMTNLSSQTVILEKLTKHQQNAHNDHHDSTGIVAKISDFSSSSLLPSLFPTDQSPKPWQAPEVLQKLNYHELTDSYSFGIILYELLTRSIVFQDHERFGSMIISGQRPPIPPDCLQSFADLIKDCWSAEPLNRPTFSNIISQLVQIRKELESKENNHNSLSSDTNIYSNNLPLPSGGSVMFQDKIIHFGGWNTSKPHSNVYALNLSSLVFEDKLSVVLSNKQSTTYRAFYQHMQTEYNEENLIFFEAIKTFKSLPNQTPQDRETIKSQAKKIYEAFIGSNSPREINLPFNLKMELKKKIESADGPSVTVFNDTLAFVISSIDDSFHRFKFSAPNHARNGWVKIEVTGTSPPPMVGHSSVLWSNQLVVVGGWFNGSRQMNQVYLLNLETYEWQTHQCTGDIPPSSTGAINSILYGDYLLIYYERADSPKQQIFRLSLDSFVWFVVKYE</sequence>
<dbReference type="PRINTS" id="PR01301">
    <property type="entry name" value="RGSPROTEIN"/>
</dbReference>
<dbReference type="SMART" id="SM00369">
    <property type="entry name" value="LRR_TYP"/>
    <property type="match status" value="9"/>
</dbReference>
<dbReference type="InterPro" id="IPR011043">
    <property type="entry name" value="Gal_Oxase/kelch_b-propeller"/>
</dbReference>
<dbReference type="Gene3D" id="1.10.510.10">
    <property type="entry name" value="Transferase(Phosphotransferase) domain 1"/>
    <property type="match status" value="1"/>
</dbReference>
<keyword evidence="6" id="KW-0175">Coiled coil</keyword>
<dbReference type="Pfam" id="PF25497">
    <property type="entry name" value="COR-B"/>
    <property type="match status" value="1"/>
</dbReference>
<dbReference type="SMART" id="SM00364">
    <property type="entry name" value="LRR_BAC"/>
    <property type="match status" value="7"/>
</dbReference>
<keyword evidence="13" id="KW-1185">Reference proteome</keyword>
<organism evidence="12 13">
    <name type="scientific">Tieghemostelium lacteum</name>
    <name type="common">Slime mold</name>
    <name type="synonym">Dictyostelium lacteum</name>
    <dbReference type="NCBI Taxonomy" id="361077"/>
    <lineage>
        <taxon>Eukaryota</taxon>
        <taxon>Amoebozoa</taxon>
        <taxon>Evosea</taxon>
        <taxon>Eumycetozoa</taxon>
        <taxon>Dictyostelia</taxon>
        <taxon>Dictyosteliales</taxon>
        <taxon>Raperosteliaceae</taxon>
        <taxon>Tieghemostelium</taxon>
    </lineage>
</organism>
<dbReference type="SUPFAM" id="SSF48097">
    <property type="entry name" value="Regulator of G-protein signaling, RGS"/>
    <property type="match status" value="1"/>
</dbReference>
<keyword evidence="3" id="KW-0677">Repeat</keyword>
<proteinExistence type="inferred from homology"/>
<dbReference type="SUPFAM" id="SSF52540">
    <property type="entry name" value="P-loop containing nucleoside triphosphate hydrolases"/>
    <property type="match status" value="1"/>
</dbReference>
<dbReference type="InterPro" id="IPR000198">
    <property type="entry name" value="RhoGAP_dom"/>
</dbReference>
<comment type="similarity">
    <text evidence="1">Belongs to the protein kinase superfamily. TKL Ser/Thr protein kinase family. ROCO subfamily.</text>
</comment>
<dbReference type="Gene3D" id="3.80.10.10">
    <property type="entry name" value="Ribonuclease Inhibitor"/>
    <property type="match status" value="1"/>
</dbReference>
<feature type="compositionally biased region" description="Low complexity" evidence="7">
    <location>
        <begin position="1701"/>
        <end position="1719"/>
    </location>
</feature>
<evidence type="ECO:0000256" key="5">
    <source>
        <dbReference type="ARBA" id="ARBA00022840"/>
    </source>
</evidence>
<dbReference type="InterPro" id="IPR001245">
    <property type="entry name" value="Ser-Thr/Tyr_kinase_cat_dom"/>
</dbReference>
<dbReference type="InterPro" id="IPR003591">
    <property type="entry name" value="Leu-rich_rpt_typical-subtyp"/>
</dbReference>
<keyword evidence="2" id="KW-0433">Leucine-rich repeat</keyword>
<dbReference type="InterPro" id="IPR016137">
    <property type="entry name" value="RGS"/>
</dbReference>
<dbReference type="OrthoDB" id="676979at2759"/>
<evidence type="ECO:0000256" key="2">
    <source>
        <dbReference type="ARBA" id="ARBA00022614"/>
    </source>
</evidence>
<dbReference type="InterPro" id="IPR000719">
    <property type="entry name" value="Prot_kinase_dom"/>
</dbReference>
<dbReference type="PROSITE" id="PS50238">
    <property type="entry name" value="RHOGAP"/>
    <property type="match status" value="1"/>
</dbReference>
<dbReference type="PROSITE" id="PS50132">
    <property type="entry name" value="RGS"/>
    <property type="match status" value="1"/>
</dbReference>
<feature type="compositionally biased region" description="Low complexity" evidence="7">
    <location>
        <begin position="132"/>
        <end position="156"/>
    </location>
</feature>
<evidence type="ECO:0000256" key="7">
    <source>
        <dbReference type="SAM" id="MobiDB-lite"/>
    </source>
</evidence>
<dbReference type="PROSITE" id="PS50011">
    <property type="entry name" value="PROTEIN_KINASE_DOM"/>
    <property type="match status" value="1"/>
</dbReference>
<dbReference type="Pfam" id="PF24681">
    <property type="entry name" value="Kelch_KLHDC2_KLHL20_DRC7"/>
    <property type="match status" value="1"/>
</dbReference>
<dbReference type="GO" id="GO:0007165">
    <property type="term" value="P:signal transduction"/>
    <property type="evidence" value="ECO:0007669"/>
    <property type="project" value="InterPro"/>
</dbReference>
<feature type="region of interest" description="Disordered" evidence="7">
    <location>
        <begin position="322"/>
        <end position="395"/>
    </location>
</feature>
<evidence type="ECO:0000259" key="8">
    <source>
        <dbReference type="PROSITE" id="PS50011"/>
    </source>
</evidence>
<dbReference type="Pfam" id="PF07714">
    <property type="entry name" value="PK_Tyr_Ser-Thr"/>
    <property type="match status" value="1"/>
</dbReference>
<dbReference type="PANTHER" id="PTHR24366:SF96">
    <property type="entry name" value="LEUCINE RICH REPEAT CONTAINING 53"/>
    <property type="match status" value="1"/>
</dbReference>
<evidence type="ECO:0000256" key="1">
    <source>
        <dbReference type="ARBA" id="ARBA00008171"/>
    </source>
</evidence>
<feature type="region of interest" description="Disordered" evidence="7">
    <location>
        <begin position="1677"/>
        <end position="1746"/>
    </location>
</feature>
<reference evidence="12 13" key="1">
    <citation type="submission" date="2015-12" db="EMBL/GenBank/DDBJ databases">
        <title>Dictyostelia acquired genes for synthesis and detection of signals that induce cell-type specialization by lateral gene transfer from prokaryotes.</title>
        <authorList>
            <person name="Gloeckner G."/>
            <person name="Schaap P."/>
        </authorList>
    </citation>
    <scope>NUCLEOTIDE SEQUENCE [LARGE SCALE GENOMIC DNA]</scope>
    <source>
        <strain evidence="12 13">TK</strain>
    </source>
</reference>
<dbReference type="Gene3D" id="3.40.50.300">
    <property type="entry name" value="P-loop containing nucleotide triphosphate hydrolases"/>
    <property type="match status" value="1"/>
</dbReference>
<dbReference type="InterPro" id="IPR036305">
    <property type="entry name" value="RGS_sf"/>
</dbReference>
<dbReference type="PROSITE" id="PS51450">
    <property type="entry name" value="LRR"/>
    <property type="match status" value="5"/>
</dbReference>
<dbReference type="EMBL" id="LODT01000016">
    <property type="protein sequence ID" value="KYR00058.1"/>
    <property type="molecule type" value="Genomic_DNA"/>
</dbReference>
<dbReference type="SUPFAM" id="SSF52058">
    <property type="entry name" value="L domain-like"/>
    <property type="match status" value="1"/>
</dbReference>
<dbReference type="Proteomes" id="UP000076078">
    <property type="component" value="Unassembled WGS sequence"/>
</dbReference>
<dbReference type="InterPro" id="IPR032675">
    <property type="entry name" value="LRR_dom_sf"/>
</dbReference>
<feature type="domain" description="RGS" evidence="9">
    <location>
        <begin position="2142"/>
        <end position="2233"/>
    </location>
</feature>
<comment type="caution">
    <text evidence="12">The sequence shown here is derived from an EMBL/GenBank/DDBJ whole genome shotgun (WGS) entry which is preliminary data.</text>
</comment>
<feature type="compositionally biased region" description="Low complexity" evidence="7">
    <location>
        <begin position="168"/>
        <end position="236"/>
    </location>
</feature>
<dbReference type="InterPro" id="IPR011009">
    <property type="entry name" value="Kinase-like_dom_sf"/>
</dbReference>
<dbReference type="GO" id="GO:0005524">
    <property type="term" value="F:ATP binding"/>
    <property type="evidence" value="ECO:0007669"/>
    <property type="project" value="UniProtKB-KW"/>
</dbReference>
<feature type="compositionally biased region" description="Polar residues" evidence="7">
    <location>
        <begin position="237"/>
        <end position="263"/>
    </location>
</feature>
<keyword evidence="5" id="KW-0067">ATP-binding</keyword>
<dbReference type="Pfam" id="PF13855">
    <property type="entry name" value="LRR_8"/>
    <property type="match status" value="3"/>
</dbReference>
<gene>
    <name evidence="12" type="ORF">DLAC_03203</name>
</gene>
<dbReference type="InterPro" id="IPR001611">
    <property type="entry name" value="Leu-rich_rpt"/>
</dbReference>
<dbReference type="Gene3D" id="1.10.167.10">
    <property type="entry name" value="Regulator of G-protein Signalling 4, domain 2"/>
    <property type="match status" value="1"/>
</dbReference>
<dbReference type="Pfam" id="PF08477">
    <property type="entry name" value="Roc"/>
    <property type="match status" value="1"/>
</dbReference>
<dbReference type="InterPro" id="IPR044926">
    <property type="entry name" value="RGS_subdomain_2"/>
</dbReference>
<dbReference type="STRING" id="361077.A0A152A1D6"/>
<dbReference type="Gene3D" id="1.10.555.10">
    <property type="entry name" value="Rho GTPase activation protein"/>
    <property type="match status" value="1"/>
</dbReference>
<dbReference type="PANTHER" id="PTHR24366">
    <property type="entry name" value="IG(IMMUNOGLOBULIN) AND LRR(LEUCINE RICH REPEAT) DOMAINS"/>
    <property type="match status" value="1"/>
</dbReference>
<evidence type="ECO:0000256" key="4">
    <source>
        <dbReference type="ARBA" id="ARBA00022741"/>
    </source>
</evidence>
<evidence type="ECO:0000259" key="9">
    <source>
        <dbReference type="PROSITE" id="PS50132"/>
    </source>
</evidence>
<dbReference type="FunCoup" id="A0A152A1D6">
    <property type="interactions" value="259"/>
</dbReference>
<dbReference type="Pfam" id="PF00615">
    <property type="entry name" value="RGS"/>
    <property type="match status" value="1"/>
</dbReference>
<protein>
    <submittedName>
        <fullName evidence="12">Kelch repeat-containing protein</fullName>
    </submittedName>
</protein>
<evidence type="ECO:0000259" key="11">
    <source>
        <dbReference type="PROSITE" id="PS51424"/>
    </source>
</evidence>
<evidence type="ECO:0000259" key="10">
    <source>
        <dbReference type="PROSITE" id="PS50238"/>
    </source>
</evidence>
<dbReference type="InParanoid" id="A0A152A1D6"/>
<dbReference type="InterPro" id="IPR027417">
    <property type="entry name" value="P-loop_NTPase"/>
</dbReference>
<evidence type="ECO:0000256" key="6">
    <source>
        <dbReference type="SAM" id="Coils"/>
    </source>
</evidence>
<dbReference type="Gene3D" id="3.30.70.1390">
    <property type="entry name" value="ROC domain from the Parkinson's disease-associated leucine-rich repeat kinase 2"/>
    <property type="match status" value="1"/>
</dbReference>
<name>A0A152A1D6_TIELA</name>
<feature type="coiled-coil region" evidence="6">
    <location>
        <begin position="2057"/>
        <end position="2084"/>
    </location>
</feature>
<feature type="region of interest" description="Disordered" evidence="7">
    <location>
        <begin position="121"/>
        <end position="263"/>
    </location>
</feature>
<dbReference type="SUPFAM" id="SSF48350">
    <property type="entry name" value="GTPase activation domain, GAP"/>
    <property type="match status" value="1"/>
</dbReference>
<evidence type="ECO:0000313" key="13">
    <source>
        <dbReference type="Proteomes" id="UP000076078"/>
    </source>
</evidence>
<dbReference type="Pfam" id="PF00620">
    <property type="entry name" value="RhoGAP"/>
    <property type="match status" value="1"/>
</dbReference>
<dbReference type="InterPro" id="IPR057263">
    <property type="entry name" value="COR-B"/>
</dbReference>
<dbReference type="SMART" id="SM00324">
    <property type="entry name" value="RhoGAP"/>
    <property type="match status" value="1"/>
</dbReference>
<keyword evidence="4" id="KW-0547">Nucleotide-binding</keyword>
<evidence type="ECO:0000313" key="12">
    <source>
        <dbReference type="EMBL" id="KYR00058.1"/>
    </source>
</evidence>
<dbReference type="GO" id="GO:0004672">
    <property type="term" value="F:protein kinase activity"/>
    <property type="evidence" value="ECO:0007669"/>
    <property type="project" value="InterPro"/>
</dbReference>
<feature type="compositionally biased region" description="Low complexity" evidence="7">
    <location>
        <begin position="1680"/>
        <end position="1690"/>
    </location>
</feature>
<accession>A0A152A1D6</accession>
<feature type="compositionally biased region" description="Low complexity" evidence="7">
    <location>
        <begin position="322"/>
        <end position="357"/>
    </location>
</feature>
<dbReference type="CDD" id="cd00159">
    <property type="entry name" value="RhoGAP"/>
    <property type="match status" value="1"/>
</dbReference>
<feature type="compositionally biased region" description="Polar residues" evidence="7">
    <location>
        <begin position="277"/>
        <end position="288"/>
    </location>
</feature>